<proteinExistence type="predicted"/>
<reference evidence="1" key="3">
    <citation type="submission" date="2019-03" db="UniProtKB">
        <authorList>
            <consortium name="EnsemblPlants"/>
        </authorList>
    </citation>
    <scope>IDENTIFICATION</scope>
</reference>
<accession>A0A452XGH2</accession>
<dbReference type="EnsemblPlants" id="AET0Gv20141700.1">
    <property type="protein sequence ID" value="AET0Gv20141700.1"/>
    <property type="gene ID" value="AET0Gv20141700"/>
</dbReference>
<organism evidence="1 2">
    <name type="scientific">Aegilops tauschii subsp. strangulata</name>
    <name type="common">Goatgrass</name>
    <dbReference type="NCBI Taxonomy" id="200361"/>
    <lineage>
        <taxon>Eukaryota</taxon>
        <taxon>Viridiplantae</taxon>
        <taxon>Streptophyta</taxon>
        <taxon>Embryophyta</taxon>
        <taxon>Tracheophyta</taxon>
        <taxon>Spermatophyta</taxon>
        <taxon>Magnoliopsida</taxon>
        <taxon>Liliopsida</taxon>
        <taxon>Poales</taxon>
        <taxon>Poaceae</taxon>
        <taxon>BOP clade</taxon>
        <taxon>Pooideae</taxon>
        <taxon>Triticodae</taxon>
        <taxon>Triticeae</taxon>
        <taxon>Triticinae</taxon>
        <taxon>Aegilops</taxon>
    </lineage>
</organism>
<dbReference type="Proteomes" id="UP000015105">
    <property type="component" value="Unassembled WGS sequence"/>
</dbReference>
<protein>
    <submittedName>
        <fullName evidence="1">Uncharacterized protein</fullName>
    </submittedName>
</protein>
<evidence type="ECO:0000313" key="2">
    <source>
        <dbReference type="Proteomes" id="UP000015105"/>
    </source>
</evidence>
<evidence type="ECO:0000313" key="1">
    <source>
        <dbReference type="EnsemblPlants" id="AET0Gv20141700.1"/>
    </source>
</evidence>
<reference evidence="2" key="2">
    <citation type="journal article" date="2017" name="Nat. Plants">
        <title>The Aegilops tauschii genome reveals multiple impacts of transposons.</title>
        <authorList>
            <person name="Zhao G."/>
            <person name="Zou C."/>
            <person name="Li K."/>
            <person name="Wang K."/>
            <person name="Li T."/>
            <person name="Gao L."/>
            <person name="Zhang X."/>
            <person name="Wang H."/>
            <person name="Yang Z."/>
            <person name="Liu X."/>
            <person name="Jiang W."/>
            <person name="Mao L."/>
            <person name="Kong X."/>
            <person name="Jiao Y."/>
            <person name="Jia J."/>
        </authorList>
    </citation>
    <scope>NUCLEOTIDE SEQUENCE [LARGE SCALE GENOMIC DNA]</scope>
    <source>
        <strain evidence="2">cv. AL8/78</strain>
    </source>
</reference>
<sequence length="64" mass="7523">MDGLRCQLDVNVCNHLHMNAHQLQWLSNRVRCVHQISAMLIFQFKRFLENSLFFSIACLCTRNG</sequence>
<dbReference type="AlphaFoldDB" id="A0A452XGH2"/>
<name>A0A452XGH2_AEGTS</name>
<keyword evidence="2" id="KW-1185">Reference proteome</keyword>
<reference evidence="2" key="1">
    <citation type="journal article" date="2014" name="Science">
        <title>Ancient hybridizations among the ancestral genomes of bread wheat.</title>
        <authorList>
            <consortium name="International Wheat Genome Sequencing Consortium,"/>
            <person name="Marcussen T."/>
            <person name="Sandve S.R."/>
            <person name="Heier L."/>
            <person name="Spannagl M."/>
            <person name="Pfeifer M."/>
            <person name="Jakobsen K.S."/>
            <person name="Wulff B.B."/>
            <person name="Steuernagel B."/>
            <person name="Mayer K.F."/>
            <person name="Olsen O.A."/>
        </authorList>
    </citation>
    <scope>NUCLEOTIDE SEQUENCE [LARGE SCALE GENOMIC DNA]</scope>
    <source>
        <strain evidence="2">cv. AL8/78</strain>
    </source>
</reference>
<dbReference type="Gramene" id="AET0Gv20141700.1">
    <property type="protein sequence ID" value="AET0Gv20141700.1"/>
    <property type="gene ID" value="AET0Gv20141700"/>
</dbReference>